<dbReference type="EMBL" id="WUUT01000001">
    <property type="protein sequence ID" value="MXR50294.1"/>
    <property type="molecule type" value="Genomic_DNA"/>
</dbReference>
<protein>
    <submittedName>
        <fullName evidence="2">Uncharacterized protein</fullName>
    </submittedName>
</protein>
<name>A0A6B0SXN5_9EURY</name>
<dbReference type="Proteomes" id="UP000466535">
    <property type="component" value="Unassembled WGS sequence"/>
</dbReference>
<gene>
    <name evidence="2" type="ORF">GRX03_01545</name>
</gene>
<sequence length="168" mass="17717">MPPEGLSRSVLADGLESYGQSLGDALGTDRLFVLDMFDEWNAGTNVFDVDSRSLAAVNEETAARRDEPLLIVGNIAGEIAVLGEETARAARYENDSTVFEPSDTVCNVVDERSVDETFGAFYAGAGDQVLELTGSDGDRSVVVRDSPTGSAPPRSLGPTNTAVSVRGD</sequence>
<dbReference type="RefSeq" id="WP_159762440.1">
    <property type="nucleotide sequence ID" value="NZ_WUUT01000001.1"/>
</dbReference>
<accession>A0A6B0SXN5</accession>
<feature type="region of interest" description="Disordered" evidence="1">
    <location>
        <begin position="136"/>
        <end position="168"/>
    </location>
</feature>
<evidence type="ECO:0000313" key="2">
    <source>
        <dbReference type="EMBL" id="MXR50294.1"/>
    </source>
</evidence>
<dbReference type="AlphaFoldDB" id="A0A6B0SXN5"/>
<dbReference type="OrthoDB" id="8523at2157"/>
<feature type="compositionally biased region" description="Polar residues" evidence="1">
    <location>
        <begin position="157"/>
        <end position="168"/>
    </location>
</feature>
<keyword evidence="3" id="KW-1185">Reference proteome</keyword>
<comment type="caution">
    <text evidence="2">The sequence shown here is derived from an EMBL/GenBank/DDBJ whole genome shotgun (WGS) entry which is preliminary data.</text>
</comment>
<evidence type="ECO:0000313" key="3">
    <source>
        <dbReference type="Proteomes" id="UP000466535"/>
    </source>
</evidence>
<proteinExistence type="predicted"/>
<evidence type="ECO:0000256" key="1">
    <source>
        <dbReference type="SAM" id="MobiDB-lite"/>
    </source>
</evidence>
<organism evidence="2 3">
    <name type="scientific">Halovenus carboxidivorans</name>
    <dbReference type="NCBI Taxonomy" id="2692199"/>
    <lineage>
        <taxon>Archaea</taxon>
        <taxon>Methanobacteriati</taxon>
        <taxon>Methanobacteriota</taxon>
        <taxon>Stenosarchaea group</taxon>
        <taxon>Halobacteria</taxon>
        <taxon>Halobacteriales</taxon>
        <taxon>Haloarculaceae</taxon>
        <taxon>Halovenus</taxon>
    </lineage>
</organism>
<reference evidence="2 3" key="1">
    <citation type="submission" date="2019-12" db="EMBL/GenBank/DDBJ databases">
        <title>Isolation and characterization of three novel carbon monoxide-oxidizing members of Halobacteria from salione crusts and soils.</title>
        <authorList>
            <person name="Myers M.R."/>
            <person name="King G.M."/>
        </authorList>
    </citation>
    <scope>NUCLEOTIDE SEQUENCE [LARGE SCALE GENOMIC DNA]</scope>
    <source>
        <strain evidence="2 3">WSH3</strain>
    </source>
</reference>